<proteinExistence type="inferred from homology"/>
<dbReference type="GO" id="GO:0003995">
    <property type="term" value="F:acyl-CoA dehydrogenase activity"/>
    <property type="evidence" value="ECO:0007669"/>
    <property type="project" value="InterPro"/>
</dbReference>
<comment type="cofactor">
    <cofactor evidence="1 5">
        <name>FAD</name>
        <dbReference type="ChEBI" id="CHEBI:57692"/>
    </cofactor>
</comment>
<dbReference type="Pfam" id="PF02771">
    <property type="entry name" value="Acyl-CoA_dh_N"/>
    <property type="match status" value="1"/>
</dbReference>
<name>A0A6J4RKZ8_9ACTN</name>
<dbReference type="GO" id="GO:0050660">
    <property type="term" value="F:flavin adenine dinucleotide binding"/>
    <property type="evidence" value="ECO:0007669"/>
    <property type="project" value="InterPro"/>
</dbReference>
<dbReference type="PANTHER" id="PTHR43188">
    <property type="entry name" value="ACYL-COENZYME A OXIDASE"/>
    <property type="match status" value="1"/>
</dbReference>
<feature type="domain" description="Acyl-CoA oxidase/dehydrogenase middle" evidence="7">
    <location>
        <begin position="142"/>
        <end position="234"/>
    </location>
</feature>
<dbReference type="PROSITE" id="PS00073">
    <property type="entry name" value="ACYL_COA_DH_2"/>
    <property type="match status" value="1"/>
</dbReference>
<accession>A0A6J4RKZ8</accession>
<protein>
    <submittedName>
        <fullName evidence="9">Acyl-CoA dehydrogenase</fullName>
    </submittedName>
</protein>
<dbReference type="EMBL" id="CADCVO010000126">
    <property type="protein sequence ID" value="CAA9476241.1"/>
    <property type="molecule type" value="Genomic_DNA"/>
</dbReference>
<evidence type="ECO:0000313" key="9">
    <source>
        <dbReference type="EMBL" id="CAA9476241.1"/>
    </source>
</evidence>
<dbReference type="AlphaFoldDB" id="A0A6J4RKZ8"/>
<keyword evidence="5" id="KW-0560">Oxidoreductase</keyword>
<dbReference type="InterPro" id="IPR006089">
    <property type="entry name" value="Acyl-CoA_DH_CS"/>
</dbReference>
<comment type="similarity">
    <text evidence="2 5">Belongs to the acyl-CoA dehydrogenase family.</text>
</comment>
<dbReference type="InterPro" id="IPR036250">
    <property type="entry name" value="AcylCo_DH-like_C"/>
</dbReference>
<dbReference type="PANTHER" id="PTHR43188:SF1">
    <property type="entry name" value="ACYL-COA DEHYDROGENASE"/>
    <property type="match status" value="1"/>
</dbReference>
<evidence type="ECO:0000259" key="8">
    <source>
        <dbReference type="Pfam" id="PF02771"/>
    </source>
</evidence>
<organism evidence="9">
    <name type="scientific">uncultured Solirubrobacteraceae bacterium</name>
    <dbReference type="NCBI Taxonomy" id="1162706"/>
    <lineage>
        <taxon>Bacteria</taxon>
        <taxon>Bacillati</taxon>
        <taxon>Actinomycetota</taxon>
        <taxon>Thermoleophilia</taxon>
        <taxon>Solirubrobacterales</taxon>
        <taxon>Solirubrobacteraceae</taxon>
        <taxon>environmental samples</taxon>
    </lineage>
</organism>
<dbReference type="InterPro" id="IPR009075">
    <property type="entry name" value="AcylCo_DH/oxidase_C"/>
</dbReference>
<dbReference type="InterPro" id="IPR037069">
    <property type="entry name" value="AcylCoA_DH/ox_N_sf"/>
</dbReference>
<dbReference type="GO" id="GO:0006635">
    <property type="term" value="P:fatty acid beta-oxidation"/>
    <property type="evidence" value="ECO:0007669"/>
    <property type="project" value="InterPro"/>
</dbReference>
<evidence type="ECO:0000256" key="4">
    <source>
        <dbReference type="ARBA" id="ARBA00022827"/>
    </source>
</evidence>
<feature type="domain" description="Acyl-CoA dehydrogenase/oxidase C-terminal" evidence="6">
    <location>
        <begin position="256"/>
        <end position="393"/>
    </location>
</feature>
<dbReference type="InterPro" id="IPR006091">
    <property type="entry name" value="Acyl-CoA_Oxase/DH_mid-dom"/>
</dbReference>
<dbReference type="InterPro" id="IPR045008">
    <property type="entry name" value="ACX4-like"/>
</dbReference>
<evidence type="ECO:0000256" key="5">
    <source>
        <dbReference type="RuleBase" id="RU362125"/>
    </source>
</evidence>
<evidence type="ECO:0000256" key="1">
    <source>
        <dbReference type="ARBA" id="ARBA00001974"/>
    </source>
</evidence>
<gene>
    <name evidence="9" type="ORF">AVDCRST_MAG13-842</name>
</gene>
<sequence length="400" mass="43862">MSPQTVPYAHLGSALATDYFFVREQFTEDQWEHFLDMRRFVDREVLPAINPYWEAAELPWPLMRRLPELGILGEDIEGYGCPGLDPLARGLINMELHRGDGSLGTFLGVQSGLAMKTISMLGSEEQKERWLPAMARLEKIGAFGLTEPDHGSDSVALATSARPEGDGWVLDGAKRWIGNGSIADVVVIWARSTEDGQVKGFLVEKGTPGFHAETMKGKGASRAIWQADITLEDVRVAEEQRLPGARTFKDTGRVLITTRTTCAWGALGHAVAAYDIALTYAKERVQFGKPLASFQMVQDKLVRMLAEVTGMQLYCMQLARLEEAGHLTDTIAGLAKVNNTSKARYVVAEARDMLGGNGVLLENHVIRHMGDVEVIHSYEGTASMQTLIVGRDITGVGAFT</sequence>
<evidence type="ECO:0000256" key="2">
    <source>
        <dbReference type="ARBA" id="ARBA00009347"/>
    </source>
</evidence>
<feature type="domain" description="Acyl-CoA dehydrogenase/oxidase N-terminal" evidence="8">
    <location>
        <begin position="36"/>
        <end position="137"/>
    </location>
</feature>
<dbReference type="Gene3D" id="2.40.110.10">
    <property type="entry name" value="Butyryl-CoA Dehydrogenase, subunit A, domain 2"/>
    <property type="match status" value="1"/>
</dbReference>
<keyword evidence="4 5" id="KW-0274">FAD</keyword>
<dbReference type="Pfam" id="PF02770">
    <property type="entry name" value="Acyl-CoA_dh_M"/>
    <property type="match status" value="1"/>
</dbReference>
<dbReference type="Pfam" id="PF00441">
    <property type="entry name" value="Acyl-CoA_dh_1"/>
    <property type="match status" value="1"/>
</dbReference>
<dbReference type="SUPFAM" id="SSF56645">
    <property type="entry name" value="Acyl-CoA dehydrogenase NM domain-like"/>
    <property type="match status" value="1"/>
</dbReference>
<reference evidence="9" key="1">
    <citation type="submission" date="2020-02" db="EMBL/GenBank/DDBJ databases">
        <authorList>
            <person name="Meier V. D."/>
        </authorList>
    </citation>
    <scope>NUCLEOTIDE SEQUENCE</scope>
    <source>
        <strain evidence="9">AVDCRST_MAG13</strain>
    </source>
</reference>
<dbReference type="Gene3D" id="1.20.140.10">
    <property type="entry name" value="Butyryl-CoA Dehydrogenase, subunit A, domain 3"/>
    <property type="match status" value="1"/>
</dbReference>
<dbReference type="InterPro" id="IPR046373">
    <property type="entry name" value="Acyl-CoA_Oxase/DH_mid-dom_sf"/>
</dbReference>
<keyword evidence="3 5" id="KW-0285">Flavoprotein</keyword>
<dbReference type="InterPro" id="IPR009100">
    <property type="entry name" value="AcylCoA_DH/oxidase_NM_dom_sf"/>
</dbReference>
<evidence type="ECO:0000256" key="3">
    <source>
        <dbReference type="ARBA" id="ARBA00022630"/>
    </source>
</evidence>
<evidence type="ECO:0000259" key="7">
    <source>
        <dbReference type="Pfam" id="PF02770"/>
    </source>
</evidence>
<dbReference type="InterPro" id="IPR013786">
    <property type="entry name" value="AcylCoA_DH/ox_N"/>
</dbReference>
<dbReference type="SUPFAM" id="SSF47203">
    <property type="entry name" value="Acyl-CoA dehydrogenase C-terminal domain-like"/>
    <property type="match status" value="1"/>
</dbReference>
<evidence type="ECO:0000259" key="6">
    <source>
        <dbReference type="Pfam" id="PF00441"/>
    </source>
</evidence>
<dbReference type="Gene3D" id="1.10.540.10">
    <property type="entry name" value="Acyl-CoA dehydrogenase/oxidase, N-terminal domain"/>
    <property type="match status" value="1"/>
</dbReference>